<dbReference type="RefSeq" id="WP_206092330.1">
    <property type="nucleotide sequence ID" value="NZ_CP065053.1"/>
</dbReference>
<name>A0AA48WIE6_9BURK</name>
<organism evidence="3 4">
    <name type="scientific">Massilia antarctica</name>
    <dbReference type="NCBI Taxonomy" id="2765360"/>
    <lineage>
        <taxon>Bacteria</taxon>
        <taxon>Pseudomonadati</taxon>
        <taxon>Pseudomonadota</taxon>
        <taxon>Betaproteobacteria</taxon>
        <taxon>Burkholderiales</taxon>
        <taxon>Oxalobacteraceae</taxon>
        <taxon>Telluria group</taxon>
        <taxon>Massilia</taxon>
    </lineage>
</organism>
<evidence type="ECO:0000313" key="4">
    <source>
        <dbReference type="Proteomes" id="UP000662888"/>
    </source>
</evidence>
<evidence type="ECO:0000259" key="2">
    <source>
        <dbReference type="SMART" id="SM00470"/>
    </source>
</evidence>
<feature type="compositionally biased region" description="Low complexity" evidence="1">
    <location>
        <begin position="198"/>
        <end position="215"/>
    </location>
</feature>
<dbReference type="EMBL" id="CP065053">
    <property type="protein sequence ID" value="QPI52902.1"/>
    <property type="molecule type" value="Genomic_DNA"/>
</dbReference>
<sequence length="321" mass="34403">MSEILTLPIDVISIRGGTQSRVALHQDTVADYAEVIRLGGELPPVVVFNDGESTGMWLADGFHRFHAHLAAGAAEIICDVRAGSQRDAILFSAGANVAHGLRRTNDDKRRAVSILLGDEEWSKWSDREIARVCGVGNKFVGDVRASICVPNTDAPAVRVVERNGKKYEQNVSNIGKAEPAPAPPAAKQPDAAAEEARAATPGAATAAMAEPQPADVAPDADSSEQVELTEVDALREQVAELSESLRTTLADNEMMGRVFDADDQLKAAMDEAARQKAIAVNAERTLAAKSGEFIERAKAVTYWQRRAEKAEKQLARLKAAA</sequence>
<proteinExistence type="predicted"/>
<feature type="region of interest" description="Disordered" evidence="1">
    <location>
        <begin position="170"/>
        <end position="225"/>
    </location>
</feature>
<reference evidence="3 4" key="1">
    <citation type="submission" date="2020-11" db="EMBL/GenBank/DDBJ databases">
        <authorList>
            <person name="Sun Q."/>
        </authorList>
    </citation>
    <scope>NUCLEOTIDE SEQUENCE [LARGE SCALE GENOMIC DNA]</scope>
    <source>
        <strain evidence="3 4">P8398</strain>
    </source>
</reference>
<dbReference type="Pfam" id="PF02195">
    <property type="entry name" value="ParB_N"/>
    <property type="match status" value="1"/>
</dbReference>
<dbReference type="Proteomes" id="UP000662888">
    <property type="component" value="Chromosome"/>
</dbReference>
<dbReference type="InterPro" id="IPR036086">
    <property type="entry name" value="ParB/Sulfiredoxin_sf"/>
</dbReference>
<evidence type="ECO:0000256" key="1">
    <source>
        <dbReference type="SAM" id="MobiDB-lite"/>
    </source>
</evidence>
<accession>A0AA48WIE6</accession>
<feature type="domain" description="ParB-like N-terminal" evidence="2">
    <location>
        <begin position="5"/>
        <end position="97"/>
    </location>
</feature>
<dbReference type="InterPro" id="IPR003115">
    <property type="entry name" value="ParB_N"/>
</dbReference>
<dbReference type="SMART" id="SM00470">
    <property type="entry name" value="ParB"/>
    <property type="match status" value="1"/>
</dbReference>
<protein>
    <submittedName>
        <fullName evidence="3">ParB-like nuclease domain-containing protein</fullName>
    </submittedName>
</protein>
<dbReference type="SUPFAM" id="SSF110849">
    <property type="entry name" value="ParB/Sulfiredoxin"/>
    <property type="match status" value="1"/>
</dbReference>
<evidence type="ECO:0000313" key="3">
    <source>
        <dbReference type="EMBL" id="QPI52902.1"/>
    </source>
</evidence>
<gene>
    <name evidence="3" type="ORF">IV454_16270</name>
</gene>
<keyword evidence="4" id="KW-1185">Reference proteome</keyword>